<organism evidence="1 2">
    <name type="scientific">Amborella trichopoda</name>
    <dbReference type="NCBI Taxonomy" id="13333"/>
    <lineage>
        <taxon>Eukaryota</taxon>
        <taxon>Viridiplantae</taxon>
        <taxon>Streptophyta</taxon>
        <taxon>Embryophyta</taxon>
        <taxon>Tracheophyta</taxon>
        <taxon>Spermatophyta</taxon>
        <taxon>Magnoliopsida</taxon>
        <taxon>Amborellales</taxon>
        <taxon>Amborellaceae</taxon>
        <taxon>Amborella</taxon>
    </lineage>
</organism>
<reference evidence="2" key="1">
    <citation type="journal article" date="2013" name="Science">
        <title>The Amborella genome and the evolution of flowering plants.</title>
        <authorList>
            <consortium name="Amborella Genome Project"/>
        </authorList>
    </citation>
    <scope>NUCLEOTIDE SEQUENCE [LARGE SCALE GENOMIC DNA]</scope>
</reference>
<accession>W1PS74</accession>
<evidence type="ECO:0000313" key="1">
    <source>
        <dbReference type="EMBL" id="ERN10893.1"/>
    </source>
</evidence>
<sequence>MARSSEVVTDDVGAVEATGCGREEGAREWGRLRETPMEVEKKMGELGLAERGAAKVEEAAGGDEVEVVA</sequence>
<proteinExistence type="predicted"/>
<dbReference type="Gramene" id="ERN10893">
    <property type="protein sequence ID" value="ERN10893"/>
    <property type="gene ID" value="AMTR_s00167p00065270"/>
</dbReference>
<dbReference type="EMBL" id="KI392771">
    <property type="protein sequence ID" value="ERN10893.1"/>
    <property type="molecule type" value="Genomic_DNA"/>
</dbReference>
<evidence type="ECO:0000313" key="2">
    <source>
        <dbReference type="Proteomes" id="UP000017836"/>
    </source>
</evidence>
<dbReference type="AlphaFoldDB" id="W1PS74"/>
<dbReference type="HOGENOM" id="CLU_2779269_0_0_1"/>
<gene>
    <name evidence="1" type="ORF">AMTR_s00167p00065270</name>
</gene>
<keyword evidence="2" id="KW-1185">Reference proteome</keyword>
<dbReference type="Proteomes" id="UP000017836">
    <property type="component" value="Unassembled WGS sequence"/>
</dbReference>
<name>W1PS74_AMBTC</name>
<protein>
    <submittedName>
        <fullName evidence="1">Uncharacterized protein</fullName>
    </submittedName>
</protein>